<name>A0ACD1E165_9MICO</name>
<evidence type="ECO:0000313" key="2">
    <source>
        <dbReference type="Proteomes" id="UP000681794"/>
    </source>
</evidence>
<dbReference type="Proteomes" id="UP000681794">
    <property type="component" value="Chromosome"/>
</dbReference>
<sequence length="165" mass="18797">MTRRAAERAAAAILEEAWDSDRFPVDPVVVAERMGMRVYQAQLPGDVSGLLKKEPNEPAEIFVDVDDPPVRRRFTTAHELGHFAQRRHQDEFVGYVDRRDGRSQEGTQGEEIFANTFAAHLLMPPPAVEVLVNSRRSELEMARFFGVSLQSMQYHLQNLGYRRTA</sequence>
<reference evidence="1" key="1">
    <citation type="submission" date="2021-06" db="EMBL/GenBank/DDBJ databases">
        <authorList>
            <person name="Ellington A.J."/>
            <person name="Bryan N.C."/>
            <person name="Christner B.C."/>
            <person name="Reisch C.R."/>
        </authorList>
    </citation>
    <scope>NUCLEOTIDE SEQUENCE</scope>
    <source>
        <strain evidence="1">L6-1</strain>
    </source>
</reference>
<organism evidence="1 2">
    <name type="scientific">Curtobacterium aetherium</name>
    <dbReference type="NCBI Taxonomy" id="2841594"/>
    <lineage>
        <taxon>Bacteria</taxon>
        <taxon>Bacillati</taxon>
        <taxon>Actinomycetota</taxon>
        <taxon>Actinomycetes</taxon>
        <taxon>Micrococcales</taxon>
        <taxon>Microbacteriaceae</taxon>
        <taxon>Curtobacterium</taxon>
    </lineage>
</organism>
<proteinExistence type="predicted"/>
<accession>A0ACD1E165</accession>
<protein>
    <submittedName>
        <fullName evidence="1">ImmA/IrrE family metallo-endopeptidase</fullName>
    </submittedName>
</protein>
<dbReference type="EMBL" id="CP076544">
    <property type="protein sequence ID" value="QWS32599.1"/>
    <property type="molecule type" value="Genomic_DNA"/>
</dbReference>
<evidence type="ECO:0000313" key="1">
    <source>
        <dbReference type="EMBL" id="QWS32599.1"/>
    </source>
</evidence>
<gene>
    <name evidence="1" type="ORF">KM842_09880</name>
</gene>
<keyword evidence="2" id="KW-1185">Reference proteome</keyword>